<comment type="caution">
    <text evidence="1">The sequence shown here is derived from an EMBL/GenBank/DDBJ whole genome shotgun (WGS) entry which is preliminary data.</text>
</comment>
<evidence type="ECO:0008006" key="3">
    <source>
        <dbReference type="Google" id="ProtNLM"/>
    </source>
</evidence>
<organism evidence="1 2">
    <name type="scientific">Ruminococcus callidus ATCC 27760</name>
    <dbReference type="NCBI Taxonomy" id="411473"/>
    <lineage>
        <taxon>Bacteria</taxon>
        <taxon>Bacillati</taxon>
        <taxon>Bacillota</taxon>
        <taxon>Clostridia</taxon>
        <taxon>Eubacteriales</taxon>
        <taxon>Oscillospiraceae</taxon>
        <taxon>Ruminococcus</taxon>
    </lineage>
</organism>
<sequence length="72" mass="8252">MAYHTPRNVSKMTPTERKGFKMKAKMMNVYGVFAAAFAAAAMMMTTLVANSTCIYFSYQDELPERARKLRKF</sequence>
<evidence type="ECO:0000313" key="1">
    <source>
        <dbReference type="EMBL" id="ERJ97185.1"/>
    </source>
</evidence>
<dbReference type="STRING" id="411473.RUMCAL_00458"/>
<dbReference type="PATRIC" id="fig|411473.3.peg.345"/>
<gene>
    <name evidence="1" type="ORF">RUMCAL_00458</name>
</gene>
<reference evidence="1 2" key="1">
    <citation type="submission" date="2013-07" db="EMBL/GenBank/DDBJ databases">
        <authorList>
            <person name="Weinstock G."/>
            <person name="Sodergren E."/>
            <person name="Wylie T."/>
            <person name="Fulton L."/>
            <person name="Fulton R."/>
            <person name="Fronick C."/>
            <person name="O'Laughlin M."/>
            <person name="Godfrey J."/>
            <person name="Miner T."/>
            <person name="Herter B."/>
            <person name="Appelbaum E."/>
            <person name="Cordes M."/>
            <person name="Lek S."/>
            <person name="Wollam A."/>
            <person name="Pepin K.H."/>
            <person name="Palsikar V.B."/>
            <person name="Mitreva M."/>
            <person name="Wilson R.K."/>
        </authorList>
    </citation>
    <scope>NUCLEOTIDE SEQUENCE [LARGE SCALE GENOMIC DNA]</scope>
    <source>
        <strain evidence="1 2">ATCC 27760</strain>
    </source>
</reference>
<dbReference type="AlphaFoldDB" id="U2KYL0"/>
<dbReference type="NCBIfam" id="TIGR04223">
    <property type="entry name" value="quorum_AgrD"/>
    <property type="match status" value="1"/>
</dbReference>
<protein>
    <recommendedName>
        <fullName evidence="3">Cyclic lactone autoinducer peptide</fullName>
    </recommendedName>
</protein>
<keyword evidence="2" id="KW-1185">Reference proteome</keyword>
<dbReference type="EMBL" id="AWVF01000037">
    <property type="protein sequence ID" value="ERJ97185.1"/>
    <property type="molecule type" value="Genomic_DNA"/>
</dbReference>
<dbReference type="Proteomes" id="UP000016662">
    <property type="component" value="Unassembled WGS sequence"/>
</dbReference>
<evidence type="ECO:0000313" key="2">
    <source>
        <dbReference type="Proteomes" id="UP000016662"/>
    </source>
</evidence>
<dbReference type="InterPro" id="IPR009229">
    <property type="entry name" value="AgrD"/>
</dbReference>
<accession>U2KYL0</accession>
<name>U2KYL0_9FIRM</name>
<proteinExistence type="predicted"/>
<dbReference type="HOGENOM" id="CLU_2719877_0_0_9"/>